<evidence type="ECO:0008006" key="3">
    <source>
        <dbReference type="Google" id="ProtNLM"/>
    </source>
</evidence>
<organism evidence="1 2">
    <name type="scientific">Amorphus orientalis</name>
    <dbReference type="NCBI Taxonomy" id="649198"/>
    <lineage>
        <taxon>Bacteria</taxon>
        <taxon>Pseudomonadati</taxon>
        <taxon>Pseudomonadota</taxon>
        <taxon>Alphaproteobacteria</taxon>
        <taxon>Hyphomicrobiales</taxon>
        <taxon>Amorphaceae</taxon>
        <taxon>Amorphus</taxon>
    </lineage>
</organism>
<protein>
    <recommendedName>
        <fullName evidence="3">SinR family protein</fullName>
    </recommendedName>
</protein>
<sequence length="107" mass="12535">MTVYAVYYASDEAQERAFDQALGERFGDTYRVSEDFWLIDTAREADTIYGSLRTTIHRSDRLFIAEITRDFFPWLSERALNWLFSPHRSWKGPLAVRQLIDHACAPD</sequence>
<dbReference type="AlphaFoldDB" id="A0AAE3VSP6"/>
<proteinExistence type="predicted"/>
<gene>
    <name evidence="1" type="ORF">J2S73_003964</name>
</gene>
<name>A0AAE3VSP6_9HYPH</name>
<accession>A0AAE3VSP6</accession>
<reference evidence="1" key="1">
    <citation type="submission" date="2023-07" db="EMBL/GenBank/DDBJ databases">
        <title>Genomic Encyclopedia of Type Strains, Phase IV (KMG-IV): sequencing the most valuable type-strain genomes for metagenomic binning, comparative biology and taxonomic classification.</title>
        <authorList>
            <person name="Goeker M."/>
        </authorList>
    </citation>
    <scope>NUCLEOTIDE SEQUENCE</scope>
    <source>
        <strain evidence="1">DSM 21202</strain>
    </source>
</reference>
<evidence type="ECO:0000313" key="1">
    <source>
        <dbReference type="EMBL" id="MDQ0317480.1"/>
    </source>
</evidence>
<dbReference type="RefSeq" id="WP_306887399.1">
    <property type="nucleotide sequence ID" value="NZ_JAUSUL010000005.1"/>
</dbReference>
<keyword evidence="2" id="KW-1185">Reference proteome</keyword>
<evidence type="ECO:0000313" key="2">
    <source>
        <dbReference type="Proteomes" id="UP001229244"/>
    </source>
</evidence>
<comment type="caution">
    <text evidence="1">The sequence shown here is derived from an EMBL/GenBank/DDBJ whole genome shotgun (WGS) entry which is preliminary data.</text>
</comment>
<dbReference type="EMBL" id="JAUSUL010000005">
    <property type="protein sequence ID" value="MDQ0317480.1"/>
    <property type="molecule type" value="Genomic_DNA"/>
</dbReference>
<dbReference type="Proteomes" id="UP001229244">
    <property type="component" value="Unassembled WGS sequence"/>
</dbReference>